<dbReference type="Pfam" id="PF06114">
    <property type="entry name" value="Peptidase_M78"/>
    <property type="match status" value="1"/>
</dbReference>
<evidence type="ECO:0000313" key="4">
    <source>
        <dbReference type="EMBL" id="OGY99225.1"/>
    </source>
</evidence>
<evidence type="ECO:0000256" key="1">
    <source>
        <dbReference type="ARBA" id="ARBA00007227"/>
    </source>
</evidence>
<dbReference type="InterPro" id="IPR001387">
    <property type="entry name" value="Cro/C1-type_HTH"/>
</dbReference>
<reference evidence="4 5" key="1">
    <citation type="journal article" date="2016" name="Nat. Commun.">
        <title>Thousands of microbial genomes shed light on interconnected biogeochemical processes in an aquifer system.</title>
        <authorList>
            <person name="Anantharaman K."/>
            <person name="Brown C.T."/>
            <person name="Hug L.A."/>
            <person name="Sharon I."/>
            <person name="Castelle C.J."/>
            <person name="Probst A.J."/>
            <person name="Thomas B.C."/>
            <person name="Singh A."/>
            <person name="Wilkins M.J."/>
            <person name="Karaoz U."/>
            <person name="Brodie E.L."/>
            <person name="Williams K.H."/>
            <person name="Hubbard S.S."/>
            <person name="Banfield J.F."/>
        </authorList>
    </citation>
    <scope>NUCLEOTIDE SEQUENCE [LARGE SCALE GENOMIC DNA]</scope>
</reference>
<organism evidence="4 5">
    <name type="scientific">Candidatus Liptonbacteria bacterium RIFCSPLOWO2_01_FULL_45_15</name>
    <dbReference type="NCBI Taxonomy" id="1798649"/>
    <lineage>
        <taxon>Bacteria</taxon>
        <taxon>Candidatus Liptoniibacteriota</taxon>
    </lineage>
</organism>
<protein>
    <submittedName>
        <fullName evidence="4">Addiction module antidote protein, HigA family</fullName>
    </submittedName>
</protein>
<dbReference type="CDD" id="cd00093">
    <property type="entry name" value="HTH_XRE"/>
    <property type="match status" value="1"/>
</dbReference>
<comment type="caution">
    <text evidence="4">The sequence shown here is derived from an EMBL/GenBank/DDBJ whole genome shotgun (WGS) entry which is preliminary data.</text>
</comment>
<dbReference type="InterPro" id="IPR010359">
    <property type="entry name" value="IrrE_HExxH"/>
</dbReference>
<dbReference type="SUPFAM" id="SSF47413">
    <property type="entry name" value="lambda repressor-like DNA-binding domains"/>
    <property type="match status" value="1"/>
</dbReference>
<dbReference type="STRING" id="1798649.A3B13_02245"/>
<dbReference type="SMART" id="SM00530">
    <property type="entry name" value="HTH_XRE"/>
    <property type="match status" value="1"/>
</dbReference>
<evidence type="ECO:0000313" key="5">
    <source>
        <dbReference type="Proteomes" id="UP000176287"/>
    </source>
</evidence>
<dbReference type="InterPro" id="IPR010982">
    <property type="entry name" value="Lambda_DNA-bd_dom_sf"/>
</dbReference>
<gene>
    <name evidence="4" type="ORF">A3B13_02245</name>
</gene>
<dbReference type="Gene3D" id="1.10.260.40">
    <property type="entry name" value="lambda repressor-like DNA-binding domains"/>
    <property type="match status" value="1"/>
</dbReference>
<dbReference type="NCBIfam" id="TIGR02607">
    <property type="entry name" value="antidote_HigA"/>
    <property type="match status" value="1"/>
</dbReference>
<evidence type="ECO:0000256" key="2">
    <source>
        <dbReference type="ARBA" id="ARBA00023125"/>
    </source>
</evidence>
<accession>A0A1G2CCX3</accession>
<name>A0A1G2CCX3_9BACT</name>
<keyword evidence="2" id="KW-0238">DNA-binding</keyword>
<dbReference type="Pfam" id="PF01381">
    <property type="entry name" value="HTH_3"/>
    <property type="match status" value="1"/>
</dbReference>
<dbReference type="PANTHER" id="PTHR36924">
    <property type="entry name" value="ANTITOXIN HIGA-1"/>
    <property type="match status" value="1"/>
</dbReference>
<dbReference type="Proteomes" id="UP000176287">
    <property type="component" value="Unassembled WGS sequence"/>
</dbReference>
<dbReference type="Gene3D" id="1.10.10.2910">
    <property type="match status" value="1"/>
</dbReference>
<dbReference type="GO" id="GO:0003677">
    <property type="term" value="F:DNA binding"/>
    <property type="evidence" value="ECO:0007669"/>
    <property type="project" value="UniProtKB-KW"/>
</dbReference>
<evidence type="ECO:0000259" key="3">
    <source>
        <dbReference type="PROSITE" id="PS50943"/>
    </source>
</evidence>
<dbReference type="InterPro" id="IPR013430">
    <property type="entry name" value="Toxin_antidote_HigA"/>
</dbReference>
<dbReference type="PROSITE" id="PS50943">
    <property type="entry name" value="HTH_CROC1"/>
    <property type="match status" value="1"/>
</dbReference>
<sequence length="356" mass="40248">MVETKLIYNPDFAVHPGETLREELETANISQIELMQRTGISEKHISQIINGEASITPETAIKLERSLGVVAEFWANLQKNYDVTVARIASESRLAKEIDEAKKFSCYAELVDLGCIKATKSWKDKAENLLNFFGVDSLTYVPTVEAIAFRQVRGKFDERSLAAWLRCGEVEASKLDVGSFNKTQVREIIPEIKKLTLLPDGFGKKLQELCATAGIAVAFSPYFRKTRVNGSTRWIGDKAVIQLNTKGAYSDIFWFTFFHELGHMMLHGVKERFLEYDGRSKDDKEREADEFAAKNLIPESEYEVYIHSGQPSRITAGRFAKSIGIDVSIVLGRLAHEGRAQWRQIAHDRSRLLIQP</sequence>
<comment type="similarity">
    <text evidence="1">Belongs to the short-chain fatty acyl-CoA assimilation regulator (ScfR) family.</text>
</comment>
<feature type="domain" description="HTH cro/C1-type" evidence="3">
    <location>
        <begin position="20"/>
        <end position="73"/>
    </location>
</feature>
<proteinExistence type="inferred from homology"/>
<dbReference type="PANTHER" id="PTHR36924:SF1">
    <property type="entry name" value="ANTITOXIN HIGA-1"/>
    <property type="match status" value="1"/>
</dbReference>
<dbReference type="AlphaFoldDB" id="A0A1G2CCX3"/>
<dbReference type="EMBL" id="MHKZ01000040">
    <property type="protein sequence ID" value="OGY99225.1"/>
    <property type="molecule type" value="Genomic_DNA"/>
</dbReference>